<reference evidence="2" key="1">
    <citation type="submission" date="2024-02" db="UniProtKB">
        <authorList>
            <consortium name="WormBaseParasite"/>
        </authorList>
    </citation>
    <scope>IDENTIFICATION</scope>
</reference>
<evidence type="ECO:0000313" key="1">
    <source>
        <dbReference type="Proteomes" id="UP000035681"/>
    </source>
</evidence>
<accession>A0AAF5D2N6</accession>
<keyword evidence="1" id="KW-1185">Reference proteome</keyword>
<sequence length="264" mass="30334">FFFFSCSNNKSKKSKSNIRQSPKSYRIDTVTIQPPTLLSMKRDDNNIRIKEVKCPNVCMPKCTTKCLKAYMFINNPNYPFYMNPNRYSSKSISETVPICHPYCMPKCHDSCLNDIPQNDLKSLRPLLCREACMPKCSPACVTSLPSIIPCERPLMNPKRCDCSPGYVQCSEMTCCMRYKKMAIKYRNLLPSYLDADDDINIKNLEKNDLFFAKDGLVLDNYKNGNETNTYINLLKSLWNINMDEEKEGIKNVNPQVEEGSGMNI</sequence>
<evidence type="ECO:0000313" key="2">
    <source>
        <dbReference type="WBParaSite" id="TCONS_00005117.p1"/>
    </source>
</evidence>
<protein>
    <submittedName>
        <fullName evidence="2">Uncharacterized protein</fullName>
    </submittedName>
</protein>
<dbReference type="AlphaFoldDB" id="A0AAF5D2N6"/>
<proteinExistence type="predicted"/>
<organism evidence="1 2">
    <name type="scientific">Strongyloides stercoralis</name>
    <name type="common">Threadworm</name>
    <dbReference type="NCBI Taxonomy" id="6248"/>
    <lineage>
        <taxon>Eukaryota</taxon>
        <taxon>Metazoa</taxon>
        <taxon>Ecdysozoa</taxon>
        <taxon>Nematoda</taxon>
        <taxon>Chromadorea</taxon>
        <taxon>Rhabditida</taxon>
        <taxon>Tylenchina</taxon>
        <taxon>Panagrolaimomorpha</taxon>
        <taxon>Strongyloidoidea</taxon>
        <taxon>Strongyloididae</taxon>
        <taxon>Strongyloides</taxon>
    </lineage>
</organism>
<dbReference type="WBParaSite" id="TCONS_00005117.p1">
    <property type="protein sequence ID" value="TCONS_00005117.p1"/>
    <property type="gene ID" value="XLOC_003450"/>
</dbReference>
<dbReference type="Proteomes" id="UP000035681">
    <property type="component" value="Unplaced"/>
</dbReference>
<name>A0AAF5D2N6_STRER</name>